<feature type="binding site" evidence="3">
    <location>
        <begin position="222"/>
        <end position="226"/>
    </location>
    <ligand>
        <name>CoA</name>
        <dbReference type="ChEBI" id="CHEBI:57287"/>
    </ligand>
</feature>
<feature type="domain" description="Acetyl-CoA hydrolase/transferase N-terminal" evidence="4">
    <location>
        <begin position="3"/>
        <end position="187"/>
    </location>
</feature>
<dbReference type="HAMAP" id="MF_03228">
    <property type="entry name" value="But_CoA_trans"/>
    <property type="match status" value="1"/>
</dbReference>
<dbReference type="PANTHER" id="PTHR21432:SF20">
    <property type="entry name" value="ACETYL-COA HYDROLASE"/>
    <property type="match status" value="1"/>
</dbReference>
<dbReference type="GO" id="GO:0006084">
    <property type="term" value="P:acetyl-CoA metabolic process"/>
    <property type="evidence" value="ECO:0007669"/>
    <property type="project" value="UniProtKB-UniRule"/>
</dbReference>
<evidence type="ECO:0000259" key="4">
    <source>
        <dbReference type="Pfam" id="PF02550"/>
    </source>
</evidence>
<accession>A0A1G6TSW8</accession>
<keyword evidence="3" id="KW-0276">Fatty acid metabolism</keyword>
<feature type="domain" description="Acetyl-CoA hydrolase/transferase C-terminal" evidence="5">
    <location>
        <begin position="281"/>
        <end position="437"/>
    </location>
</feature>
<dbReference type="GO" id="GO:0006083">
    <property type="term" value="P:acetate metabolic process"/>
    <property type="evidence" value="ECO:0007669"/>
    <property type="project" value="InterPro"/>
</dbReference>
<dbReference type="GO" id="GO:0008775">
    <property type="term" value="F:acetate CoA-transferase activity"/>
    <property type="evidence" value="ECO:0007669"/>
    <property type="project" value="InterPro"/>
</dbReference>
<dbReference type="EMBL" id="FNAF01000002">
    <property type="protein sequence ID" value="SDD32198.1"/>
    <property type="molecule type" value="Genomic_DNA"/>
</dbReference>
<evidence type="ECO:0000256" key="2">
    <source>
        <dbReference type="ARBA" id="ARBA00022679"/>
    </source>
</evidence>
<feature type="active site" description="5-glutamyl coenzyme A thioester intermediate" evidence="3">
    <location>
        <position position="247"/>
    </location>
</feature>
<dbReference type="InterPro" id="IPR037171">
    <property type="entry name" value="NagB/RpiA_transferase-like"/>
</dbReference>
<sequence length="449" mass="49740">MTYQEEYQSKLKTAEEAVKVVKSGDWVEYGAFAGQAYALDAALAGRAEELEDVKIRGCCTTMPPQVIAVDPDGKHFNYSSFHFSGLERKLGQKAQAFFVPMLFHEYPRYYRQELNHGEVKSNVVFIPVAAMDDSGYFNFGPEASHFHAMVEAADTVIVEVNASMPVCYGGYGENVHISDVDIIVENDRPLDEVPPANFGEIDKKVAEFVMGELFDGACIQLGIGGMPNAIGKMISESDLKDLGIHSEMFTDSMVDMVLSGRVTGKRKNINPGKHVYTFAMGTKRCYDFLDKNTSCAIFPVDYTNDPFVVGSIDNFIAINNCLEMDLYGQASSEAAGIKQISGTGGQADFMLGAYRSKGGKAIMALSSTVKMKDGTVKSRIRPTFDPYTIVTTPRSMMNYVATEYGIVNLKARSTWQRAEALISIAHPDFREELIQEAEKMNIWRKSNKR</sequence>
<evidence type="ECO:0000313" key="6">
    <source>
        <dbReference type="EMBL" id="SDD32198.1"/>
    </source>
</evidence>
<dbReference type="GO" id="GO:0005737">
    <property type="term" value="C:cytoplasm"/>
    <property type="evidence" value="ECO:0007669"/>
    <property type="project" value="UniProtKB-SubCell"/>
</dbReference>
<evidence type="ECO:0000256" key="1">
    <source>
        <dbReference type="ARBA" id="ARBA00009632"/>
    </source>
</evidence>
<dbReference type="OrthoDB" id="9801795at2"/>
<dbReference type="InterPro" id="IPR023990">
    <property type="entry name" value="Butryl-CoA_acetate_CoA_Tfrase"/>
</dbReference>
<dbReference type="Gene3D" id="3.40.1080.10">
    <property type="entry name" value="Glutaconate Coenzyme A-transferase"/>
    <property type="match status" value="1"/>
</dbReference>
<gene>
    <name evidence="6" type="ORF">SAMN04489866_102230</name>
</gene>
<evidence type="ECO:0000256" key="3">
    <source>
        <dbReference type="HAMAP-Rule" id="MF_03228"/>
    </source>
</evidence>
<protein>
    <recommendedName>
        <fullName evidence="3">Probable butyrate:acetyl-CoA coenzyme A-transferase</fullName>
        <shortName evidence="3">Butyrate CoA-transferase</shortName>
        <ecNumber evidence="3">2.8.3.-</ecNumber>
    </recommendedName>
</protein>
<dbReference type="InterPro" id="IPR038460">
    <property type="entry name" value="AcetylCoA_hyd_C_sf"/>
</dbReference>
<dbReference type="InterPro" id="IPR046433">
    <property type="entry name" value="ActCoA_hydro"/>
</dbReference>
<dbReference type="Gene3D" id="3.30.750.70">
    <property type="entry name" value="4-hydroxybutyrate coenzyme like domains"/>
    <property type="match status" value="1"/>
</dbReference>
<dbReference type="RefSeq" id="WP_091791234.1">
    <property type="nucleotide sequence ID" value="NZ_FNAF01000002.1"/>
</dbReference>
<comment type="catalytic activity">
    <reaction evidence="3">
        <text>butanoate + acetyl-CoA = butanoyl-CoA + acetate</text>
        <dbReference type="Rhea" id="RHEA:30071"/>
        <dbReference type="ChEBI" id="CHEBI:17968"/>
        <dbReference type="ChEBI" id="CHEBI:30089"/>
        <dbReference type="ChEBI" id="CHEBI:57288"/>
        <dbReference type="ChEBI" id="CHEBI:57371"/>
    </reaction>
</comment>
<reference evidence="6 7" key="1">
    <citation type="submission" date="2016-10" db="EMBL/GenBank/DDBJ databases">
        <authorList>
            <person name="de Groot N.N."/>
        </authorList>
    </citation>
    <scope>NUCLEOTIDE SEQUENCE [LARGE SCALE GENOMIC DNA]</scope>
    <source>
        <strain evidence="6 7">DSM 20475</strain>
    </source>
</reference>
<dbReference type="InterPro" id="IPR003702">
    <property type="entry name" value="ActCoA_hydro_N"/>
</dbReference>
<keyword evidence="7" id="KW-1185">Reference proteome</keyword>
<keyword evidence="3" id="KW-0963">Cytoplasm</keyword>
<dbReference type="Proteomes" id="UP000198995">
    <property type="component" value="Unassembled WGS sequence"/>
</dbReference>
<name>A0A1G6TSW8_PEPNI</name>
<dbReference type="Gene3D" id="3.40.1080.20">
    <property type="entry name" value="Acetyl-CoA hydrolase/transferase C-terminal domain"/>
    <property type="match status" value="1"/>
</dbReference>
<dbReference type="Pfam" id="PF02550">
    <property type="entry name" value="AcetylCoA_hydro"/>
    <property type="match status" value="1"/>
</dbReference>
<dbReference type="Pfam" id="PF13336">
    <property type="entry name" value="AcetylCoA_hyd_C"/>
    <property type="match status" value="1"/>
</dbReference>
<dbReference type="STRING" id="2741.SAMN04489866_102230"/>
<organism evidence="6 7">
    <name type="scientific">Peptococcus niger</name>
    <dbReference type="NCBI Taxonomy" id="2741"/>
    <lineage>
        <taxon>Bacteria</taxon>
        <taxon>Bacillati</taxon>
        <taxon>Bacillota</taxon>
        <taxon>Clostridia</taxon>
        <taxon>Eubacteriales</taxon>
        <taxon>Peptococcaceae</taxon>
        <taxon>Peptococcus</taxon>
    </lineage>
</organism>
<dbReference type="EC" id="2.8.3.-" evidence="3"/>
<comment type="similarity">
    <text evidence="1 3">Belongs to the acetyl-CoA hydrolase/transferase family.</text>
</comment>
<dbReference type="AlphaFoldDB" id="A0A1G6TSW8"/>
<comment type="pathway">
    <text evidence="3">Lipid metabolism; butanoate metabolism.</text>
</comment>
<keyword evidence="2 3" id="KW-0808">Transferase</keyword>
<dbReference type="GO" id="GO:0019605">
    <property type="term" value="P:butyrate metabolic process"/>
    <property type="evidence" value="ECO:0007669"/>
    <property type="project" value="UniProtKB-UniRule"/>
</dbReference>
<proteinExistence type="inferred from homology"/>
<dbReference type="InterPro" id="IPR026888">
    <property type="entry name" value="AcetylCoA_hyd_C"/>
</dbReference>
<feature type="binding site" evidence="3">
    <location>
        <position position="345"/>
    </location>
    <ligand>
        <name>CoA</name>
        <dbReference type="ChEBI" id="CHEBI:57287"/>
    </ligand>
</feature>
<keyword evidence="3" id="KW-0443">Lipid metabolism</keyword>
<dbReference type="SUPFAM" id="SSF100950">
    <property type="entry name" value="NagB/RpiA/CoA transferase-like"/>
    <property type="match status" value="2"/>
</dbReference>
<comment type="subcellular location">
    <subcellularLocation>
        <location evidence="3">Cytoplasm</location>
    </subcellularLocation>
</comment>
<feature type="binding site" evidence="3">
    <location>
        <position position="322"/>
    </location>
    <ligand>
        <name>CoA</name>
        <dbReference type="ChEBI" id="CHEBI:57287"/>
    </ligand>
</feature>
<evidence type="ECO:0000313" key="7">
    <source>
        <dbReference type="Proteomes" id="UP000198995"/>
    </source>
</evidence>
<dbReference type="PANTHER" id="PTHR21432">
    <property type="entry name" value="ACETYL-COA HYDROLASE-RELATED"/>
    <property type="match status" value="1"/>
</dbReference>
<comment type="function">
    <text evidence="3">Coenzyme A-transferase that converts butyrate to butyryl-CoA.</text>
</comment>
<evidence type="ECO:0000259" key="5">
    <source>
        <dbReference type="Pfam" id="PF13336"/>
    </source>
</evidence>
<dbReference type="UniPathway" id="UPA00863"/>